<keyword evidence="3 10" id="KW-0963">Cytoplasm</keyword>
<comment type="similarity">
    <text evidence="2 10">Belongs to the RNA methyltransferase RsmE family.</text>
</comment>
<evidence type="ECO:0000259" key="11">
    <source>
        <dbReference type="Pfam" id="PF04452"/>
    </source>
</evidence>
<dbReference type="Gene3D" id="3.40.1280.10">
    <property type="match status" value="1"/>
</dbReference>
<dbReference type="EC" id="2.1.1.193" evidence="10"/>
<organism evidence="13 14">
    <name type="scientific">Prevotella communis</name>
    <dbReference type="NCBI Taxonomy" id="2913614"/>
    <lineage>
        <taxon>Bacteria</taxon>
        <taxon>Pseudomonadati</taxon>
        <taxon>Bacteroidota</taxon>
        <taxon>Bacteroidia</taxon>
        <taxon>Bacteroidales</taxon>
        <taxon>Prevotellaceae</taxon>
        <taxon>Prevotella</taxon>
    </lineage>
</organism>
<evidence type="ECO:0000256" key="9">
    <source>
        <dbReference type="ARBA" id="ARBA00047944"/>
    </source>
</evidence>
<dbReference type="Proteomes" id="UP000199134">
    <property type="component" value="Unassembled WGS sequence"/>
</dbReference>
<dbReference type="GO" id="GO:0005737">
    <property type="term" value="C:cytoplasm"/>
    <property type="evidence" value="ECO:0007669"/>
    <property type="project" value="UniProtKB-SubCell"/>
</dbReference>
<dbReference type="RefSeq" id="WP_091854435.1">
    <property type="nucleotide sequence ID" value="NZ_CP091791.1"/>
</dbReference>
<evidence type="ECO:0000256" key="7">
    <source>
        <dbReference type="ARBA" id="ARBA00022691"/>
    </source>
</evidence>
<keyword evidence="6 10" id="KW-0808">Transferase</keyword>
<dbReference type="InterPro" id="IPR029026">
    <property type="entry name" value="tRNA_m1G_MTases_N"/>
</dbReference>
<dbReference type="AlphaFoldDB" id="A0A1H0J661"/>
<evidence type="ECO:0000256" key="3">
    <source>
        <dbReference type="ARBA" id="ARBA00022490"/>
    </source>
</evidence>
<dbReference type="EMBL" id="FNIW01000018">
    <property type="protein sequence ID" value="SDO39092.1"/>
    <property type="molecule type" value="Genomic_DNA"/>
</dbReference>
<evidence type="ECO:0000256" key="2">
    <source>
        <dbReference type="ARBA" id="ARBA00005528"/>
    </source>
</evidence>
<evidence type="ECO:0000256" key="6">
    <source>
        <dbReference type="ARBA" id="ARBA00022679"/>
    </source>
</evidence>
<dbReference type="GO" id="GO:0070042">
    <property type="term" value="F:rRNA (uridine-N3-)-methyltransferase activity"/>
    <property type="evidence" value="ECO:0007669"/>
    <property type="project" value="TreeGrafter"/>
</dbReference>
<accession>A0A1H0J661</accession>
<evidence type="ECO:0000313" key="14">
    <source>
        <dbReference type="Proteomes" id="UP000199134"/>
    </source>
</evidence>
<dbReference type="PANTHER" id="PTHR30027">
    <property type="entry name" value="RIBOSOMAL RNA SMALL SUBUNIT METHYLTRANSFERASE E"/>
    <property type="match status" value="1"/>
</dbReference>
<dbReference type="Pfam" id="PF04452">
    <property type="entry name" value="Methyltrans_RNA"/>
    <property type="match status" value="1"/>
</dbReference>
<dbReference type="Pfam" id="PF20260">
    <property type="entry name" value="PUA_4"/>
    <property type="match status" value="1"/>
</dbReference>
<comment type="catalytic activity">
    <reaction evidence="9 10">
        <text>uridine(1498) in 16S rRNA + S-adenosyl-L-methionine = N(3)-methyluridine(1498) in 16S rRNA + S-adenosyl-L-homocysteine + H(+)</text>
        <dbReference type="Rhea" id="RHEA:42920"/>
        <dbReference type="Rhea" id="RHEA-COMP:10283"/>
        <dbReference type="Rhea" id="RHEA-COMP:10284"/>
        <dbReference type="ChEBI" id="CHEBI:15378"/>
        <dbReference type="ChEBI" id="CHEBI:57856"/>
        <dbReference type="ChEBI" id="CHEBI:59789"/>
        <dbReference type="ChEBI" id="CHEBI:65315"/>
        <dbReference type="ChEBI" id="CHEBI:74502"/>
        <dbReference type="EC" id="2.1.1.193"/>
    </reaction>
</comment>
<dbReference type="InterPro" id="IPR046886">
    <property type="entry name" value="RsmE_MTase_dom"/>
</dbReference>
<dbReference type="NCBIfam" id="TIGR00046">
    <property type="entry name" value="RsmE family RNA methyltransferase"/>
    <property type="match status" value="1"/>
</dbReference>
<evidence type="ECO:0000256" key="8">
    <source>
        <dbReference type="ARBA" id="ARBA00025699"/>
    </source>
</evidence>
<gene>
    <name evidence="13" type="ORF">SAMN04487900_11846</name>
</gene>
<proteinExistence type="inferred from homology"/>
<dbReference type="SUPFAM" id="SSF75217">
    <property type="entry name" value="alpha/beta knot"/>
    <property type="match status" value="1"/>
</dbReference>
<reference evidence="14" key="1">
    <citation type="submission" date="2016-10" db="EMBL/GenBank/DDBJ databases">
        <authorList>
            <person name="de Groot N.N."/>
        </authorList>
    </citation>
    <scope>NUCLEOTIDE SEQUENCE [LARGE SCALE GENOMIC DNA]</scope>
    <source>
        <strain evidence="14">BP1-145</strain>
    </source>
</reference>
<evidence type="ECO:0000256" key="4">
    <source>
        <dbReference type="ARBA" id="ARBA00022552"/>
    </source>
</evidence>
<dbReference type="OrthoDB" id="9815641at2"/>
<evidence type="ECO:0000313" key="13">
    <source>
        <dbReference type="EMBL" id="SDO39092.1"/>
    </source>
</evidence>
<comment type="subcellular location">
    <subcellularLocation>
        <location evidence="1 10">Cytoplasm</location>
    </subcellularLocation>
</comment>
<comment type="function">
    <text evidence="8 10">Specifically methylates the N3 position of the uracil ring of uridine 1498 (m3U1498) in 16S rRNA. Acts on the fully assembled 30S ribosomal subunit.</text>
</comment>
<protein>
    <recommendedName>
        <fullName evidence="10">Ribosomal RNA small subunit methyltransferase E</fullName>
        <ecNumber evidence="10">2.1.1.193</ecNumber>
    </recommendedName>
</protein>
<evidence type="ECO:0000256" key="5">
    <source>
        <dbReference type="ARBA" id="ARBA00022603"/>
    </source>
</evidence>
<dbReference type="GO" id="GO:0070475">
    <property type="term" value="P:rRNA base methylation"/>
    <property type="evidence" value="ECO:0007669"/>
    <property type="project" value="TreeGrafter"/>
</dbReference>
<comment type="caution">
    <text evidence="13">The sequence shown here is derived from an EMBL/GenBank/DDBJ whole genome shotgun (WGS) entry which is preliminary data.</text>
</comment>
<dbReference type="InterPro" id="IPR006700">
    <property type="entry name" value="RsmE"/>
</dbReference>
<dbReference type="PIRSF" id="PIRSF015601">
    <property type="entry name" value="MTase_slr0722"/>
    <property type="match status" value="1"/>
</dbReference>
<dbReference type="SUPFAM" id="SSF88697">
    <property type="entry name" value="PUA domain-like"/>
    <property type="match status" value="1"/>
</dbReference>
<dbReference type="PANTHER" id="PTHR30027:SF3">
    <property type="entry name" value="16S RRNA (URACIL(1498)-N(3))-METHYLTRANSFERASE"/>
    <property type="match status" value="1"/>
</dbReference>
<dbReference type="InterPro" id="IPR015947">
    <property type="entry name" value="PUA-like_sf"/>
</dbReference>
<evidence type="ECO:0000256" key="10">
    <source>
        <dbReference type="PIRNR" id="PIRNR015601"/>
    </source>
</evidence>
<dbReference type="CDD" id="cd18084">
    <property type="entry name" value="RsmE-like"/>
    <property type="match status" value="1"/>
</dbReference>
<feature type="domain" description="Ribosomal RNA small subunit methyltransferase E PUA-like" evidence="12">
    <location>
        <begin position="18"/>
        <end position="61"/>
    </location>
</feature>
<keyword evidence="4 10" id="KW-0698">rRNA processing</keyword>
<keyword evidence="5 10" id="KW-0489">Methyltransferase</keyword>
<dbReference type="NCBIfam" id="NF008702">
    <property type="entry name" value="PRK11713.6-1"/>
    <property type="match status" value="1"/>
</dbReference>
<name>A0A1H0J661_9BACT</name>
<evidence type="ECO:0000256" key="1">
    <source>
        <dbReference type="ARBA" id="ARBA00004496"/>
    </source>
</evidence>
<evidence type="ECO:0000259" key="12">
    <source>
        <dbReference type="Pfam" id="PF20260"/>
    </source>
</evidence>
<dbReference type="InterPro" id="IPR046887">
    <property type="entry name" value="RsmE_PUA-like"/>
</dbReference>
<keyword evidence="7 10" id="KW-0949">S-adenosyl-L-methionine</keyword>
<dbReference type="Gene3D" id="2.40.240.20">
    <property type="entry name" value="Hypothetical PUA domain-like, domain 1"/>
    <property type="match status" value="1"/>
</dbReference>
<feature type="domain" description="Ribosomal RNA small subunit methyltransferase E methyltransferase" evidence="11">
    <location>
        <begin position="78"/>
        <end position="235"/>
    </location>
</feature>
<sequence length="240" mass="27383">MKETRYFFVPDAAKQIELPDDEAVHAVRVLRMQAGDEMMLLDGQGSFYRAVLTLTTQKRCQYEIVETLPQKRQWKGCIHLAIAPTKLMDRIEWMAEKATEVGLDKLSFLDCAFSERKTLKLPRVEKIVVSAVKQSRKAYMPELTEMTPFKNFIQQHTSGHRYIAHCYDEVPRVNLFDELKAVNEDEDTLVMIGPEGDFSIDEVRLAVDAGFISVDLGKSRLRTETAGLSAVMMMQLAKQC</sequence>
<dbReference type="InterPro" id="IPR029028">
    <property type="entry name" value="Alpha/beta_knot_MTases"/>
</dbReference>